<dbReference type="EMBL" id="KN839866">
    <property type="protein sequence ID" value="KIJ61027.1"/>
    <property type="molecule type" value="Genomic_DNA"/>
</dbReference>
<keyword evidence="5" id="KW-0819">tRNA processing</keyword>
<dbReference type="Gene3D" id="3.30.2380.10">
    <property type="entry name" value="CGI121/TPRKB"/>
    <property type="match status" value="1"/>
</dbReference>
<dbReference type="PANTHER" id="PTHR15840:SF10">
    <property type="entry name" value="EKC_KEOPS COMPLEX SUBUNIT TPRKB"/>
    <property type="match status" value="1"/>
</dbReference>
<name>A0A0C9WBQ9_9AGAM</name>
<evidence type="ECO:0000256" key="6">
    <source>
        <dbReference type="ARBA" id="ARBA00023242"/>
    </source>
</evidence>
<dbReference type="AlphaFoldDB" id="A0A0C9WBQ9"/>
<evidence type="ECO:0000256" key="1">
    <source>
        <dbReference type="ARBA" id="ARBA00004123"/>
    </source>
</evidence>
<dbReference type="InterPro" id="IPR013926">
    <property type="entry name" value="CGI121/TPRKB"/>
</dbReference>
<evidence type="ECO:0000256" key="8">
    <source>
        <dbReference type="RuleBase" id="RU004398"/>
    </source>
</evidence>
<comment type="function">
    <text evidence="7">Component of the EKC/KEOPS complex that is required for the formation of a threonylcarbamoyl group on adenosine at position 37 (t(6)A37) in tRNAs that read codons beginning with adenine. The complex is probably involved in the transfer of the threonylcarbamoyl moiety of threonylcarbamoyl-AMP (TC-AMP) to the N6 group of A37. CGI121 acts as an allosteric effector that regulates the t(6)A activity of the complex. The EKC/KEOPS complex also promotes both telomere uncapping and telomere elongation. The complex is required for efficient recruitment of transcriptional coactivators. CGI121 is not required for tRNA modification.</text>
</comment>
<evidence type="ECO:0000256" key="4">
    <source>
        <dbReference type="ARBA" id="ARBA00016009"/>
    </source>
</evidence>
<dbReference type="GO" id="GO:0005829">
    <property type="term" value="C:cytosol"/>
    <property type="evidence" value="ECO:0007669"/>
    <property type="project" value="TreeGrafter"/>
</dbReference>
<dbReference type="GO" id="GO:0000408">
    <property type="term" value="C:EKC/KEOPS complex"/>
    <property type="evidence" value="ECO:0007669"/>
    <property type="project" value="TreeGrafter"/>
</dbReference>
<evidence type="ECO:0000256" key="7">
    <source>
        <dbReference type="ARBA" id="ARBA00025043"/>
    </source>
</evidence>
<dbReference type="SUPFAM" id="SSF143870">
    <property type="entry name" value="PF0523-like"/>
    <property type="match status" value="1"/>
</dbReference>
<protein>
    <recommendedName>
        <fullName evidence="4">EKC/KEOPS complex subunit CGI121</fullName>
    </recommendedName>
    <alternativeName>
        <fullName evidence="3">EKC/KEOPS complex subunit cgi121</fullName>
    </alternativeName>
</protein>
<dbReference type="HOGENOM" id="CLU_065847_1_2_1"/>
<evidence type="ECO:0000256" key="5">
    <source>
        <dbReference type="ARBA" id="ARBA00022694"/>
    </source>
</evidence>
<sequence length="201" mass="22214">MELLETYYYPQFEQSVVYAANFKAVTNAATVRSRIVKAASMEGPEGEAEREAVNFAFIDAKLITSPLHLQTAIYQALLTDSQGQLRTKTIHSEILWALNPTNNITEAIRRYGVSDTSTDLIVVHVTVSDTPNILQRMRDVVEGELDSLASVSQITDWSSVKKHYKLNNEPAVKQAAGDAARERIIVDNIVVSSVAMKSVMA</sequence>
<proteinExistence type="inferred from homology"/>
<evidence type="ECO:0000313" key="10">
    <source>
        <dbReference type="Proteomes" id="UP000053820"/>
    </source>
</evidence>
<dbReference type="PANTHER" id="PTHR15840">
    <property type="entry name" value="CGI-121 FAMILY MEMBER"/>
    <property type="match status" value="1"/>
</dbReference>
<organism evidence="9 10">
    <name type="scientific">Hydnomerulius pinastri MD-312</name>
    <dbReference type="NCBI Taxonomy" id="994086"/>
    <lineage>
        <taxon>Eukaryota</taxon>
        <taxon>Fungi</taxon>
        <taxon>Dikarya</taxon>
        <taxon>Basidiomycota</taxon>
        <taxon>Agaricomycotina</taxon>
        <taxon>Agaricomycetes</taxon>
        <taxon>Agaricomycetidae</taxon>
        <taxon>Boletales</taxon>
        <taxon>Boletales incertae sedis</taxon>
        <taxon>Leucogyrophana</taxon>
    </lineage>
</organism>
<dbReference type="GO" id="GO:0002949">
    <property type="term" value="P:tRNA threonylcarbamoyladenosine modification"/>
    <property type="evidence" value="ECO:0007669"/>
    <property type="project" value="TreeGrafter"/>
</dbReference>
<keyword evidence="10" id="KW-1185">Reference proteome</keyword>
<reference evidence="9 10" key="1">
    <citation type="submission" date="2014-04" db="EMBL/GenBank/DDBJ databases">
        <title>Evolutionary Origins and Diversification of the Mycorrhizal Mutualists.</title>
        <authorList>
            <consortium name="DOE Joint Genome Institute"/>
            <consortium name="Mycorrhizal Genomics Consortium"/>
            <person name="Kohler A."/>
            <person name="Kuo A."/>
            <person name="Nagy L.G."/>
            <person name="Floudas D."/>
            <person name="Copeland A."/>
            <person name="Barry K.W."/>
            <person name="Cichocki N."/>
            <person name="Veneault-Fourrey C."/>
            <person name="LaButti K."/>
            <person name="Lindquist E.A."/>
            <person name="Lipzen A."/>
            <person name="Lundell T."/>
            <person name="Morin E."/>
            <person name="Murat C."/>
            <person name="Riley R."/>
            <person name="Ohm R."/>
            <person name="Sun H."/>
            <person name="Tunlid A."/>
            <person name="Henrissat B."/>
            <person name="Grigoriev I.V."/>
            <person name="Hibbett D.S."/>
            <person name="Martin F."/>
        </authorList>
    </citation>
    <scope>NUCLEOTIDE SEQUENCE [LARGE SCALE GENOMIC DNA]</scope>
    <source>
        <strain evidence="9 10">MD-312</strain>
    </source>
</reference>
<comment type="subcellular location">
    <subcellularLocation>
        <location evidence="1">Nucleus</location>
    </subcellularLocation>
</comment>
<dbReference type="GO" id="GO:0005634">
    <property type="term" value="C:nucleus"/>
    <property type="evidence" value="ECO:0007669"/>
    <property type="project" value="UniProtKB-SubCell"/>
</dbReference>
<dbReference type="Pfam" id="PF08617">
    <property type="entry name" value="CGI-121"/>
    <property type="match status" value="1"/>
</dbReference>
<evidence type="ECO:0000256" key="2">
    <source>
        <dbReference type="ARBA" id="ARBA00005546"/>
    </source>
</evidence>
<accession>A0A0C9WBQ9</accession>
<dbReference type="InterPro" id="IPR036504">
    <property type="entry name" value="CGI121/TPRKB_sf"/>
</dbReference>
<evidence type="ECO:0000256" key="3">
    <source>
        <dbReference type="ARBA" id="ARBA00015316"/>
    </source>
</evidence>
<comment type="similarity">
    <text evidence="2 8">Belongs to the CGI121/TPRKB family.</text>
</comment>
<dbReference type="OrthoDB" id="329139at2759"/>
<keyword evidence="6 8" id="KW-0539">Nucleus</keyword>
<dbReference type="Proteomes" id="UP000053820">
    <property type="component" value="Unassembled WGS sequence"/>
</dbReference>
<evidence type="ECO:0000313" key="9">
    <source>
        <dbReference type="EMBL" id="KIJ61027.1"/>
    </source>
</evidence>
<gene>
    <name evidence="9" type="ORF">HYDPIDRAFT_160095</name>
</gene>